<keyword evidence="2 5" id="KW-0812">Transmembrane</keyword>
<dbReference type="PANTHER" id="PTHR42770">
    <property type="entry name" value="AMINO ACID TRANSPORTER-RELATED"/>
    <property type="match status" value="1"/>
</dbReference>
<evidence type="ECO:0000256" key="1">
    <source>
        <dbReference type="ARBA" id="ARBA00004141"/>
    </source>
</evidence>
<feature type="transmembrane region" description="Helical" evidence="5">
    <location>
        <begin position="451"/>
        <end position="473"/>
    </location>
</feature>
<evidence type="ECO:0000256" key="3">
    <source>
        <dbReference type="ARBA" id="ARBA00022989"/>
    </source>
</evidence>
<dbReference type="AlphaFoldDB" id="A0A9D1UMI7"/>
<feature type="transmembrane region" description="Helical" evidence="5">
    <location>
        <begin position="248"/>
        <end position="268"/>
    </location>
</feature>
<dbReference type="GO" id="GO:0016020">
    <property type="term" value="C:membrane"/>
    <property type="evidence" value="ECO:0007669"/>
    <property type="project" value="UniProtKB-SubCell"/>
</dbReference>
<evidence type="ECO:0000259" key="6">
    <source>
        <dbReference type="Pfam" id="PF00324"/>
    </source>
</evidence>
<comment type="subcellular location">
    <subcellularLocation>
        <location evidence="1">Membrane</location>
        <topology evidence="1">Multi-pass membrane protein</topology>
    </subcellularLocation>
</comment>
<feature type="transmembrane region" description="Helical" evidence="5">
    <location>
        <begin position="208"/>
        <end position="228"/>
    </location>
</feature>
<evidence type="ECO:0000256" key="2">
    <source>
        <dbReference type="ARBA" id="ARBA00022692"/>
    </source>
</evidence>
<feature type="transmembrane region" description="Helical" evidence="5">
    <location>
        <begin position="379"/>
        <end position="404"/>
    </location>
</feature>
<evidence type="ECO:0000256" key="4">
    <source>
        <dbReference type="ARBA" id="ARBA00023136"/>
    </source>
</evidence>
<proteinExistence type="predicted"/>
<dbReference type="InterPro" id="IPR004841">
    <property type="entry name" value="AA-permease/SLC12A_dom"/>
</dbReference>
<reference evidence="7" key="1">
    <citation type="journal article" date="2021" name="PeerJ">
        <title>Extensive microbial diversity within the chicken gut microbiome revealed by metagenomics and culture.</title>
        <authorList>
            <person name="Gilroy R."/>
            <person name="Ravi A."/>
            <person name="Getino M."/>
            <person name="Pursley I."/>
            <person name="Horton D.L."/>
            <person name="Alikhan N.F."/>
            <person name="Baker D."/>
            <person name="Gharbi K."/>
            <person name="Hall N."/>
            <person name="Watson M."/>
            <person name="Adriaenssens E.M."/>
            <person name="Foster-Nyarko E."/>
            <person name="Jarju S."/>
            <person name="Secka A."/>
            <person name="Antonio M."/>
            <person name="Oren A."/>
            <person name="Chaudhuri R.R."/>
            <person name="La Ragione R."/>
            <person name="Hildebrand F."/>
            <person name="Pallen M.J."/>
        </authorList>
    </citation>
    <scope>NUCLEOTIDE SEQUENCE</scope>
    <source>
        <strain evidence="7">CHK32-1732</strain>
    </source>
</reference>
<feature type="transmembrane region" description="Helical" evidence="5">
    <location>
        <begin position="306"/>
        <end position="324"/>
    </location>
</feature>
<evidence type="ECO:0000313" key="7">
    <source>
        <dbReference type="EMBL" id="HIW91890.1"/>
    </source>
</evidence>
<dbReference type="InterPro" id="IPR050367">
    <property type="entry name" value="APC_superfamily"/>
</dbReference>
<dbReference type="Pfam" id="PF00324">
    <property type="entry name" value="AA_permease"/>
    <property type="match status" value="1"/>
</dbReference>
<dbReference type="Gene3D" id="1.20.1740.10">
    <property type="entry name" value="Amino acid/polyamine transporter I"/>
    <property type="match status" value="1"/>
</dbReference>
<feature type="transmembrane region" description="Helical" evidence="5">
    <location>
        <begin position="174"/>
        <end position="196"/>
    </location>
</feature>
<feature type="transmembrane region" description="Helical" evidence="5">
    <location>
        <begin position="355"/>
        <end position="373"/>
    </location>
</feature>
<dbReference type="GO" id="GO:0055085">
    <property type="term" value="P:transmembrane transport"/>
    <property type="evidence" value="ECO:0007669"/>
    <property type="project" value="InterPro"/>
</dbReference>
<protein>
    <submittedName>
        <fullName evidence="7">APC family permease</fullName>
    </submittedName>
</protein>
<feature type="transmembrane region" description="Helical" evidence="5">
    <location>
        <begin position="424"/>
        <end position="445"/>
    </location>
</feature>
<accession>A0A9D1UMI7</accession>
<dbReference type="PIRSF" id="PIRSF006060">
    <property type="entry name" value="AA_transporter"/>
    <property type="match status" value="1"/>
</dbReference>
<feature type="domain" description="Amino acid permease/ SLC12A" evidence="6">
    <location>
        <begin position="35"/>
        <end position="446"/>
    </location>
</feature>
<keyword evidence="3 5" id="KW-1133">Transmembrane helix</keyword>
<gene>
    <name evidence="7" type="ORF">H9870_09550</name>
</gene>
<organism evidence="7 8">
    <name type="scientific">Candidatus Corynebacterium avicola</name>
    <dbReference type="NCBI Taxonomy" id="2838527"/>
    <lineage>
        <taxon>Bacteria</taxon>
        <taxon>Bacillati</taxon>
        <taxon>Actinomycetota</taxon>
        <taxon>Actinomycetes</taxon>
        <taxon>Mycobacteriales</taxon>
        <taxon>Corynebacteriaceae</taxon>
        <taxon>Corynebacterium</taxon>
    </lineage>
</organism>
<sequence>MSQHTSPATTDNKAAASTESATNLSSGSLTTSSIVFMVIAAAAPLTVIGGALPIGMASGNGAGYPTMYAVGAAILILFSVGLTTMSKFIDEPGAFYSYVETVFGRRLGMGTAYLALLTYTAIQFAVYGFLGAQLSLLVEPLVSIPWWVFSLATAGVVGYLGYRSIELSSKALGVLLIAEIAIVVVIDMVVAGRGGAEGLNVDPFLPENIFSGSMGVGLMLAMAGFIGFESTTVFRSEARDPDRTIPRATYISVAIIGIFYTVSGWAIVQAWGTGSVLDAATSDPDGMIATTAENYLGAWAGPVVDVLLLTSLFACVLSFHNVLTRYQHAISHKRGLPRKLRAVHLTYRSPHMSSIVQTSTIAILTVVCAIVGMDPVAEIFTWFSGLATFTIVILMLLVSVAVIVYFRSRPELKLSAWKKTIAPVLAFLGLATACTIILTNLPVLVGGSQTVAVLLALSAPVAFITGVICSTFVPEYDDKVITRNMEKRMTKDAGDTSR</sequence>
<feature type="transmembrane region" description="Helical" evidence="5">
    <location>
        <begin position="68"/>
        <end position="89"/>
    </location>
</feature>
<reference evidence="7" key="2">
    <citation type="submission" date="2021-04" db="EMBL/GenBank/DDBJ databases">
        <authorList>
            <person name="Gilroy R."/>
        </authorList>
    </citation>
    <scope>NUCLEOTIDE SEQUENCE</scope>
    <source>
        <strain evidence="7">CHK32-1732</strain>
    </source>
</reference>
<feature type="transmembrane region" description="Helical" evidence="5">
    <location>
        <begin position="110"/>
        <end position="132"/>
    </location>
</feature>
<evidence type="ECO:0000256" key="5">
    <source>
        <dbReference type="SAM" id="Phobius"/>
    </source>
</evidence>
<dbReference type="PANTHER" id="PTHR42770:SF16">
    <property type="entry name" value="AMINO ACID PERMEASE"/>
    <property type="match status" value="1"/>
</dbReference>
<dbReference type="Proteomes" id="UP000824190">
    <property type="component" value="Unassembled WGS sequence"/>
</dbReference>
<name>A0A9D1UMI7_9CORY</name>
<keyword evidence="4 5" id="KW-0472">Membrane</keyword>
<comment type="caution">
    <text evidence="7">The sequence shown here is derived from an EMBL/GenBank/DDBJ whole genome shotgun (WGS) entry which is preliminary data.</text>
</comment>
<dbReference type="EMBL" id="DXGC01000077">
    <property type="protein sequence ID" value="HIW91890.1"/>
    <property type="molecule type" value="Genomic_DNA"/>
</dbReference>
<feature type="transmembrane region" description="Helical" evidence="5">
    <location>
        <begin position="144"/>
        <end position="162"/>
    </location>
</feature>
<feature type="transmembrane region" description="Helical" evidence="5">
    <location>
        <begin position="34"/>
        <end position="56"/>
    </location>
</feature>
<evidence type="ECO:0000313" key="8">
    <source>
        <dbReference type="Proteomes" id="UP000824190"/>
    </source>
</evidence>